<evidence type="ECO:0000313" key="3">
    <source>
        <dbReference type="EMBL" id="EFP83842.2"/>
    </source>
</evidence>
<feature type="chain" id="PRO_5003172011" evidence="2">
    <location>
        <begin position="27"/>
        <end position="147"/>
    </location>
</feature>
<dbReference type="HOGENOM" id="CLU_132785_0_0_1"/>
<protein>
    <submittedName>
        <fullName evidence="3">Uncharacterized protein</fullName>
    </submittedName>
</protein>
<feature type="region of interest" description="Disordered" evidence="1">
    <location>
        <begin position="43"/>
        <end position="111"/>
    </location>
</feature>
<dbReference type="VEuPathDB" id="FungiDB:PGTG_09555"/>
<evidence type="ECO:0000313" key="4">
    <source>
        <dbReference type="Proteomes" id="UP000008783"/>
    </source>
</evidence>
<name>E3KHR7_PUCGT</name>
<dbReference type="OrthoDB" id="10293889at2759"/>
<gene>
    <name evidence="3" type="ORF">PGTG_09555</name>
</gene>
<dbReference type="GeneID" id="10532524"/>
<dbReference type="EMBL" id="DS178288">
    <property type="protein sequence ID" value="EFP83842.2"/>
    <property type="molecule type" value="Genomic_DNA"/>
</dbReference>
<dbReference type="InParanoid" id="E3KHR7"/>
<feature type="signal peptide" evidence="2">
    <location>
        <begin position="1"/>
        <end position="26"/>
    </location>
</feature>
<evidence type="ECO:0000256" key="2">
    <source>
        <dbReference type="SAM" id="SignalP"/>
    </source>
</evidence>
<reference evidence="4" key="2">
    <citation type="journal article" date="2011" name="Proc. Natl. Acad. Sci. U.S.A.">
        <title>Obligate biotrophy features unraveled by the genomic analysis of rust fungi.</title>
        <authorList>
            <person name="Duplessis S."/>
            <person name="Cuomo C.A."/>
            <person name="Lin Y.-C."/>
            <person name="Aerts A."/>
            <person name="Tisserant E."/>
            <person name="Veneault-Fourrey C."/>
            <person name="Joly D.L."/>
            <person name="Hacquard S."/>
            <person name="Amselem J."/>
            <person name="Cantarel B.L."/>
            <person name="Chiu R."/>
            <person name="Coutinho P.M."/>
            <person name="Feau N."/>
            <person name="Field M."/>
            <person name="Frey P."/>
            <person name="Gelhaye E."/>
            <person name="Goldberg J."/>
            <person name="Grabherr M.G."/>
            <person name="Kodira C.D."/>
            <person name="Kohler A."/>
            <person name="Kuees U."/>
            <person name="Lindquist E.A."/>
            <person name="Lucas S.M."/>
            <person name="Mago R."/>
            <person name="Mauceli E."/>
            <person name="Morin E."/>
            <person name="Murat C."/>
            <person name="Pangilinan J.L."/>
            <person name="Park R."/>
            <person name="Pearson M."/>
            <person name="Quesneville H."/>
            <person name="Rouhier N."/>
            <person name="Sakthikumar S."/>
            <person name="Salamov A.A."/>
            <person name="Schmutz J."/>
            <person name="Selles B."/>
            <person name="Shapiro H."/>
            <person name="Tanguay P."/>
            <person name="Tuskan G.A."/>
            <person name="Henrissat B."/>
            <person name="Van de Peer Y."/>
            <person name="Rouze P."/>
            <person name="Ellis J.G."/>
            <person name="Dodds P.N."/>
            <person name="Schein J.E."/>
            <person name="Zhong S."/>
            <person name="Hamelin R.C."/>
            <person name="Grigoriev I.V."/>
            <person name="Szabo L.J."/>
            <person name="Martin F."/>
        </authorList>
    </citation>
    <scope>NUCLEOTIDE SEQUENCE [LARGE SCALE GENOMIC DNA]</scope>
    <source>
        <strain evidence="4">CRL 75-36-700-3 / race SCCL</strain>
    </source>
</reference>
<dbReference type="KEGG" id="pgr:PGTG_09555"/>
<dbReference type="Proteomes" id="UP000008783">
    <property type="component" value="Unassembled WGS sequence"/>
</dbReference>
<keyword evidence="4" id="KW-1185">Reference proteome</keyword>
<evidence type="ECO:0000256" key="1">
    <source>
        <dbReference type="SAM" id="MobiDB-lite"/>
    </source>
</evidence>
<dbReference type="RefSeq" id="XP_003328261.2">
    <property type="nucleotide sequence ID" value="XM_003328213.2"/>
</dbReference>
<organism evidence="3 4">
    <name type="scientific">Puccinia graminis f. sp. tritici (strain CRL 75-36-700-3 / race SCCL)</name>
    <name type="common">Black stem rust fungus</name>
    <dbReference type="NCBI Taxonomy" id="418459"/>
    <lineage>
        <taxon>Eukaryota</taxon>
        <taxon>Fungi</taxon>
        <taxon>Dikarya</taxon>
        <taxon>Basidiomycota</taxon>
        <taxon>Pucciniomycotina</taxon>
        <taxon>Pucciniomycetes</taxon>
        <taxon>Pucciniales</taxon>
        <taxon>Pucciniaceae</taxon>
        <taxon>Puccinia</taxon>
    </lineage>
</organism>
<reference key="1">
    <citation type="submission" date="2007-01" db="EMBL/GenBank/DDBJ databases">
        <title>The Genome Sequence of Puccinia graminis f. sp. tritici Strain CRL 75-36-700-3.</title>
        <authorList>
            <consortium name="The Broad Institute Genome Sequencing Platform"/>
            <person name="Birren B."/>
            <person name="Lander E."/>
            <person name="Galagan J."/>
            <person name="Nusbaum C."/>
            <person name="Devon K."/>
            <person name="Cuomo C."/>
            <person name="Jaffe D."/>
            <person name="Butler J."/>
            <person name="Alvarez P."/>
            <person name="Gnerre S."/>
            <person name="Grabherr M."/>
            <person name="Mauceli E."/>
            <person name="Brockman W."/>
            <person name="Young S."/>
            <person name="LaButti K."/>
            <person name="Sykes S."/>
            <person name="DeCaprio D."/>
            <person name="Crawford M."/>
            <person name="Koehrsen M."/>
            <person name="Engels R."/>
            <person name="Montgomery P."/>
            <person name="Pearson M."/>
            <person name="Howarth C."/>
            <person name="Larson L."/>
            <person name="White J."/>
            <person name="Zeng Q."/>
            <person name="Kodira C."/>
            <person name="Yandava C."/>
            <person name="Alvarado L."/>
            <person name="O'Leary S."/>
            <person name="Szabo L."/>
            <person name="Dean R."/>
            <person name="Schein J."/>
        </authorList>
    </citation>
    <scope>NUCLEOTIDE SEQUENCE</scope>
    <source>
        <strain>CRL 75-36-700-3</strain>
    </source>
</reference>
<accession>E3KHR7</accession>
<dbReference type="AlphaFoldDB" id="E3KHR7"/>
<keyword evidence="2" id="KW-0732">Signal</keyword>
<feature type="compositionally biased region" description="Polar residues" evidence="1">
    <location>
        <begin position="48"/>
        <end position="66"/>
    </location>
</feature>
<proteinExistence type="predicted"/>
<sequence length="147" mass="15740">MALLPYTCKMILISLYIFAFSMRVDSQPISLQEIADQHATLMPRHPQGTFSSTSDIQGRVSSLSRHTASDLAGPERSIATAPNWPPSSSSSYQRSMAAAPGSNGRRSAPYPVGASMARVQPGQLARPGSGSTHSISVCSYDESYGCW</sequence>